<dbReference type="PROSITE" id="PS51384">
    <property type="entry name" value="FAD_FR"/>
    <property type="match status" value="1"/>
</dbReference>
<dbReference type="InterPro" id="IPR008333">
    <property type="entry name" value="Cbr1-like_FAD-bd_dom"/>
</dbReference>
<evidence type="ECO:0000256" key="7">
    <source>
        <dbReference type="ARBA" id="ARBA00023004"/>
    </source>
</evidence>
<evidence type="ECO:0000313" key="12">
    <source>
        <dbReference type="EMBL" id="KPL52804.1"/>
    </source>
</evidence>
<keyword evidence="3" id="KW-0001">2Fe-2S</keyword>
<dbReference type="AlphaFoldDB" id="A0A0P6W377"/>
<dbReference type="PANTHER" id="PTHR47354:SF8">
    <property type="entry name" value="1,2-PHENYLACETYL-COA EPOXIDASE, SUBUNIT E"/>
    <property type="match status" value="1"/>
</dbReference>
<keyword evidence="7" id="KW-0408">Iron</keyword>
<dbReference type="Gene3D" id="3.40.50.80">
    <property type="entry name" value="Nucleotide-binding domain of ferredoxin-NADP reductase (FNR) module"/>
    <property type="match status" value="1"/>
</dbReference>
<dbReference type="EMBL" id="LJYW01000001">
    <property type="protein sequence ID" value="KPL52804.1"/>
    <property type="molecule type" value="Genomic_DNA"/>
</dbReference>
<dbReference type="InterPro" id="IPR017938">
    <property type="entry name" value="Riboflavin_synthase-like_b-brl"/>
</dbReference>
<comment type="cofactor">
    <cofactor evidence="9">
        <name>[2Fe-2S] cluster</name>
        <dbReference type="ChEBI" id="CHEBI:190135"/>
    </cofactor>
</comment>
<dbReference type="PANTHER" id="PTHR47354">
    <property type="entry name" value="NADH OXIDOREDUCTASE HCR"/>
    <property type="match status" value="1"/>
</dbReference>
<sequence>MIPRFHTLTVKDIRPETRDAVSILFEVPADLEADYRFSPGQYLTLRTEIDGEEVRRSYSISSGLDDSDIRVAVKKVEGGRFSGFACGTLKPGDRIDVMTPSGRFTVPLEAEAERTYLAVAAGSGITPILSLMKSVLAREPKSRFVLVDGNRTSADIIYRGEIEDLKDRHLDRLTVFHVLTRESADVPLLTGRIDGDKLATIVRRACPDGHVDLAFLCGPQDLVEAARATLEALGLAHDRIHVELFTPAADARPVATRVGSGAEAAAAGGAATAEIRLDGRRTRIDVAAGETLIDAARRAGLEAPYSCKGGMCCTCRAKVIEGAVEMDANWSLEPWELQAGFVLTCQSHPTSPHVVIDYDAM</sequence>
<dbReference type="SUPFAM" id="SSF52343">
    <property type="entry name" value="Ferredoxin reductase-like, C-terminal NADP-linked domain"/>
    <property type="match status" value="1"/>
</dbReference>
<dbReference type="Gene3D" id="3.10.20.30">
    <property type="match status" value="1"/>
</dbReference>
<dbReference type="GO" id="GO:0010124">
    <property type="term" value="P:phenylacetate catabolic process"/>
    <property type="evidence" value="ECO:0007669"/>
    <property type="project" value="InterPro"/>
</dbReference>
<feature type="domain" description="FAD-binding FR-type" evidence="11">
    <location>
        <begin position="3"/>
        <end position="107"/>
    </location>
</feature>
<dbReference type="NCBIfam" id="TIGR02160">
    <property type="entry name" value="PA_CoA_Oxy5"/>
    <property type="match status" value="1"/>
</dbReference>
<dbReference type="STRING" id="665126.ABB55_11755"/>
<dbReference type="InterPro" id="IPR001041">
    <property type="entry name" value="2Fe-2S_ferredoxin-type"/>
</dbReference>
<dbReference type="Pfam" id="PF00111">
    <property type="entry name" value="Fer2"/>
    <property type="match status" value="1"/>
</dbReference>
<evidence type="ECO:0000256" key="1">
    <source>
        <dbReference type="ARBA" id="ARBA00001974"/>
    </source>
</evidence>
<keyword evidence="4" id="KW-0479">Metal-binding</keyword>
<name>A0A0P6W377_9HYPH</name>
<reference evidence="12 13" key="1">
    <citation type="submission" date="2015-09" db="EMBL/GenBank/DDBJ databases">
        <authorList>
            <person name="Jackson K.R."/>
            <person name="Lunt B.L."/>
            <person name="Fisher J.N.B."/>
            <person name="Gardner A.V."/>
            <person name="Bailey M.E."/>
            <person name="Deus L.M."/>
            <person name="Earl A.S."/>
            <person name="Gibby P.D."/>
            <person name="Hartmann K.A."/>
            <person name="Liu J.E."/>
            <person name="Manci A.M."/>
            <person name="Nielsen D.A."/>
            <person name="Solomon M.B."/>
            <person name="Breakwell D.P."/>
            <person name="Burnett S.H."/>
            <person name="Grose J.H."/>
        </authorList>
    </citation>
    <scope>NUCLEOTIDE SEQUENCE [LARGE SCALE GENOMIC DNA]</scope>
    <source>
        <strain evidence="12 13">16</strain>
    </source>
</reference>
<dbReference type="InterPro" id="IPR011884">
    <property type="entry name" value="PaaE"/>
</dbReference>
<reference evidence="12 13" key="2">
    <citation type="submission" date="2015-10" db="EMBL/GenBank/DDBJ databases">
        <title>Draft Genome Sequence of Prosthecomicrobium hirschii ATCC 27832.</title>
        <authorList>
            <person name="Daniel J."/>
            <person name="Givan S.A."/>
            <person name="Brun Y.V."/>
            <person name="Brown P.J."/>
        </authorList>
    </citation>
    <scope>NUCLEOTIDE SEQUENCE [LARGE SCALE GENOMIC DNA]</scope>
    <source>
        <strain evidence="12 13">16</strain>
    </source>
</reference>
<dbReference type="RefSeq" id="WP_054358967.1">
    <property type="nucleotide sequence ID" value="NZ_LJYW01000001.1"/>
</dbReference>
<dbReference type="GO" id="GO:0046872">
    <property type="term" value="F:metal ion binding"/>
    <property type="evidence" value="ECO:0007669"/>
    <property type="project" value="UniProtKB-KW"/>
</dbReference>
<dbReference type="Proteomes" id="UP000048984">
    <property type="component" value="Unassembled WGS sequence"/>
</dbReference>
<dbReference type="SUPFAM" id="SSF54292">
    <property type="entry name" value="2Fe-2S ferredoxin-like"/>
    <property type="match status" value="1"/>
</dbReference>
<accession>A0A0P6W377</accession>
<evidence type="ECO:0000256" key="3">
    <source>
        <dbReference type="ARBA" id="ARBA00022714"/>
    </source>
</evidence>
<dbReference type="Gene3D" id="2.40.30.10">
    <property type="entry name" value="Translation factors"/>
    <property type="match status" value="1"/>
</dbReference>
<evidence type="ECO:0000256" key="5">
    <source>
        <dbReference type="ARBA" id="ARBA00022827"/>
    </source>
</evidence>
<dbReference type="GO" id="GO:0051537">
    <property type="term" value="F:2 iron, 2 sulfur cluster binding"/>
    <property type="evidence" value="ECO:0007669"/>
    <property type="project" value="UniProtKB-KW"/>
</dbReference>
<evidence type="ECO:0000313" key="13">
    <source>
        <dbReference type="Proteomes" id="UP000048984"/>
    </source>
</evidence>
<dbReference type="PROSITE" id="PS51085">
    <property type="entry name" value="2FE2S_FER_2"/>
    <property type="match status" value="1"/>
</dbReference>
<keyword evidence="5" id="KW-0274">FAD</keyword>
<feature type="domain" description="2Fe-2S ferredoxin-type" evidence="10">
    <location>
        <begin position="271"/>
        <end position="361"/>
    </location>
</feature>
<evidence type="ECO:0000256" key="4">
    <source>
        <dbReference type="ARBA" id="ARBA00022723"/>
    </source>
</evidence>
<comment type="caution">
    <text evidence="12">The sequence shown here is derived from an EMBL/GenBank/DDBJ whole genome shotgun (WGS) entry which is preliminary data.</text>
</comment>
<keyword evidence="8" id="KW-0411">Iron-sulfur</keyword>
<evidence type="ECO:0000256" key="9">
    <source>
        <dbReference type="ARBA" id="ARBA00034078"/>
    </source>
</evidence>
<dbReference type="InterPro" id="IPR001433">
    <property type="entry name" value="OxRdtase_FAD/NAD-bd"/>
</dbReference>
<proteinExistence type="predicted"/>
<dbReference type="PRINTS" id="PR00371">
    <property type="entry name" value="FPNCR"/>
</dbReference>
<protein>
    <submittedName>
        <fullName evidence="12">Phenylacetic acid degradation protein</fullName>
    </submittedName>
</protein>
<dbReference type="GO" id="GO:0016491">
    <property type="term" value="F:oxidoreductase activity"/>
    <property type="evidence" value="ECO:0007669"/>
    <property type="project" value="UniProtKB-KW"/>
</dbReference>
<dbReference type="InterPro" id="IPR036010">
    <property type="entry name" value="2Fe-2S_ferredoxin-like_sf"/>
</dbReference>
<keyword evidence="13" id="KW-1185">Reference proteome</keyword>
<evidence type="ECO:0000256" key="6">
    <source>
        <dbReference type="ARBA" id="ARBA00023002"/>
    </source>
</evidence>
<evidence type="ECO:0000256" key="8">
    <source>
        <dbReference type="ARBA" id="ARBA00023014"/>
    </source>
</evidence>
<dbReference type="GO" id="GO:0050660">
    <property type="term" value="F:flavin adenine dinucleotide binding"/>
    <property type="evidence" value="ECO:0007669"/>
    <property type="project" value="TreeGrafter"/>
</dbReference>
<dbReference type="InterPro" id="IPR050415">
    <property type="entry name" value="MRET"/>
</dbReference>
<comment type="cofactor">
    <cofactor evidence="1">
        <name>FAD</name>
        <dbReference type="ChEBI" id="CHEBI:57692"/>
    </cofactor>
</comment>
<dbReference type="PRINTS" id="PR00406">
    <property type="entry name" value="CYTB5RDTASE"/>
</dbReference>
<dbReference type="InterPro" id="IPR001709">
    <property type="entry name" value="Flavoprot_Pyr_Nucl_cyt_Rdtase"/>
</dbReference>
<dbReference type="InterPro" id="IPR012675">
    <property type="entry name" value="Beta-grasp_dom_sf"/>
</dbReference>
<evidence type="ECO:0000259" key="10">
    <source>
        <dbReference type="PROSITE" id="PS51085"/>
    </source>
</evidence>
<dbReference type="CDD" id="cd06214">
    <property type="entry name" value="PA_degradation_oxidoreductase_like"/>
    <property type="match status" value="1"/>
</dbReference>
<dbReference type="Pfam" id="PF00175">
    <property type="entry name" value="NAD_binding_1"/>
    <property type="match status" value="1"/>
</dbReference>
<evidence type="ECO:0000259" key="11">
    <source>
        <dbReference type="PROSITE" id="PS51384"/>
    </source>
</evidence>
<organism evidence="12 13">
    <name type="scientific">Prosthecodimorpha hirschii</name>
    <dbReference type="NCBI Taxonomy" id="665126"/>
    <lineage>
        <taxon>Bacteria</taxon>
        <taxon>Pseudomonadati</taxon>
        <taxon>Pseudomonadota</taxon>
        <taxon>Alphaproteobacteria</taxon>
        <taxon>Hyphomicrobiales</taxon>
        <taxon>Ancalomicrobiaceae</taxon>
        <taxon>Prosthecodimorpha</taxon>
    </lineage>
</organism>
<keyword evidence="2" id="KW-0285">Flavoprotein</keyword>
<keyword evidence="6" id="KW-0560">Oxidoreductase</keyword>
<dbReference type="Pfam" id="PF00970">
    <property type="entry name" value="FAD_binding_6"/>
    <property type="match status" value="1"/>
</dbReference>
<dbReference type="InterPro" id="IPR039261">
    <property type="entry name" value="FNR_nucleotide-bd"/>
</dbReference>
<gene>
    <name evidence="12" type="ORF">ABB55_11755</name>
</gene>
<dbReference type="InterPro" id="IPR017927">
    <property type="entry name" value="FAD-bd_FR_type"/>
</dbReference>
<dbReference type="SUPFAM" id="SSF63380">
    <property type="entry name" value="Riboflavin synthase domain-like"/>
    <property type="match status" value="1"/>
</dbReference>
<evidence type="ECO:0000256" key="2">
    <source>
        <dbReference type="ARBA" id="ARBA00022630"/>
    </source>
</evidence>
<dbReference type="CDD" id="cd00207">
    <property type="entry name" value="fer2"/>
    <property type="match status" value="1"/>
</dbReference>